<dbReference type="RefSeq" id="WP_327787505.1">
    <property type="nucleotide sequence ID" value="NZ_JARGEQ010000008.1"/>
</dbReference>
<feature type="domain" description="Glycosyl hydrolase family 13 catalytic" evidence="19">
    <location>
        <begin position="123"/>
        <end position="495"/>
    </location>
</feature>
<comment type="similarity">
    <text evidence="3 14">Belongs to the glycosyl hydrolase 13 family.</text>
</comment>
<dbReference type="SUPFAM" id="SSF51445">
    <property type="entry name" value="(Trans)glycosidases"/>
    <property type="match status" value="1"/>
</dbReference>
<dbReference type="SUPFAM" id="SSF81296">
    <property type="entry name" value="E set domains"/>
    <property type="match status" value="1"/>
</dbReference>
<protein>
    <recommendedName>
        <fullName evidence="5 13">Malto-oligosyltrehalose trehalohydrolase</fullName>
        <shortName evidence="14">MTHase</shortName>
        <ecNumber evidence="4 13">3.2.1.141</ecNumber>
    </recommendedName>
    <alternativeName>
        <fullName evidence="11 14">4-alpha-D-((1-&gt;4)-alpha-D-glucano)trehalose trehalohydrolase</fullName>
    </alternativeName>
    <alternativeName>
        <fullName evidence="10 14">Maltooligosyl trehalose trehalohydrolase</fullName>
    </alternativeName>
</protein>
<dbReference type="Gene3D" id="1.10.10.760">
    <property type="entry name" value="E-set domains of sugar-utilizing enzymes"/>
    <property type="match status" value="1"/>
</dbReference>
<dbReference type="EC" id="3.2.1.141" evidence="4 13"/>
<evidence type="ECO:0000256" key="12">
    <source>
        <dbReference type="ARBA" id="ARBA00034013"/>
    </source>
</evidence>
<evidence type="ECO:0000256" key="8">
    <source>
        <dbReference type="ARBA" id="ARBA00023277"/>
    </source>
</evidence>
<feature type="binding site" evidence="16">
    <location>
        <begin position="265"/>
        <end position="270"/>
    </location>
    <ligand>
        <name>substrate</name>
    </ligand>
</feature>
<reference evidence="20 21" key="1">
    <citation type="submission" date="2023-03" db="EMBL/GenBank/DDBJ databases">
        <title>YIM 152171 draft genome.</title>
        <authorList>
            <person name="Yang Z."/>
        </authorList>
    </citation>
    <scope>NUCLEOTIDE SEQUENCE [LARGE SCALE GENOMIC DNA]</scope>
    <source>
        <strain evidence="20 21">YIM 152171</strain>
    </source>
</reference>
<evidence type="ECO:0000256" key="18">
    <source>
        <dbReference type="SAM" id="MobiDB-lite"/>
    </source>
</evidence>
<keyword evidence="7 14" id="KW-0378">Hydrolase</keyword>
<dbReference type="CDD" id="cd02853">
    <property type="entry name" value="E_set_MTHase_like_N"/>
    <property type="match status" value="1"/>
</dbReference>
<evidence type="ECO:0000256" key="1">
    <source>
        <dbReference type="ARBA" id="ARBA00004496"/>
    </source>
</evidence>
<evidence type="ECO:0000256" key="15">
    <source>
        <dbReference type="PIRSR" id="PIRSR006337-1"/>
    </source>
</evidence>
<sequence length="615" mass="68700">MRRRADATSFGALPGEGGVHFGLWAPDVETVALELVDPRSGEPLSATPMTPAGDGWHEHSSAEAAAGSLYRFRLPDGTAVPDPASRFQPRGVHGPSEVIDPQAWQWRHPGWRGRPWHEAVIYELHVGTFTPEGTFAAARARLPFLAELGVTAIELMPVGAFPGERGWGYDGVLPYAPHHAYGRPEDLKALVDAAHEAGLMVLLDVIYNHFGPDGNYLSLYAGRFFRDDRPTPWGPAIDYRQRPVRDFAIDNALYWLEEYRFDGLRLDAVHAITDEDEPHLLEELASTVRERLGEDRHVHLVLENEHNEARRLVRDRAGRAPHYDAQWNDDWHHCVHVLLTGEQEGYYGAFGQPAKRLARALAEGFVYQGEPFAPRDGEPRGEPSAELPPLAFVPFLQNHDQIGNRALGERLASLAPAHNVRVALAMLLLVPSVPMLFMGEEWGSRRPFLFFTGFEGELADMVREGRRREFSQFSAFSDPGQRERIPDPNALGTFRASTLDWSEHEGDEEAETLAMVRRLLELRREELMPRLEGITGDCGWARALQRQAVAATWRLGDGSRLSLLVNLGPEPLEKVVCPMGDCLFELPSGTHEVIQGGRMEGWSIAWFLDDGSGRT</sequence>
<dbReference type="Gene3D" id="2.60.40.10">
    <property type="entry name" value="Immunoglobulins"/>
    <property type="match status" value="1"/>
</dbReference>
<feature type="active site" description="Proton donor" evidence="15">
    <location>
        <position position="303"/>
    </location>
</feature>
<evidence type="ECO:0000256" key="4">
    <source>
        <dbReference type="ARBA" id="ARBA00012268"/>
    </source>
</evidence>
<feature type="region of interest" description="Disordered" evidence="18">
    <location>
        <begin position="39"/>
        <end position="58"/>
    </location>
</feature>
<dbReference type="Pfam" id="PF11941">
    <property type="entry name" value="DUF3459"/>
    <property type="match status" value="1"/>
</dbReference>
<keyword evidence="9 14" id="KW-0326">Glycosidase</keyword>
<evidence type="ECO:0000256" key="11">
    <source>
        <dbReference type="ARBA" id="ARBA00033284"/>
    </source>
</evidence>
<proteinExistence type="inferred from homology"/>
<evidence type="ECO:0000256" key="17">
    <source>
        <dbReference type="PIRSR" id="PIRSR006337-3"/>
    </source>
</evidence>
<feature type="active site" description="Nucleophile" evidence="15">
    <location>
        <position position="267"/>
    </location>
</feature>
<dbReference type="Pfam" id="PF00128">
    <property type="entry name" value="Alpha-amylase"/>
    <property type="match status" value="1"/>
</dbReference>
<dbReference type="EMBL" id="JARGEQ010000008">
    <property type="protein sequence ID" value="MDF1585094.1"/>
    <property type="molecule type" value="Genomic_DNA"/>
</dbReference>
<organism evidence="20 21">
    <name type="scientific">Marinimicrococcus flavescens</name>
    <dbReference type="NCBI Taxonomy" id="3031815"/>
    <lineage>
        <taxon>Bacteria</taxon>
        <taxon>Pseudomonadati</taxon>
        <taxon>Pseudomonadota</taxon>
        <taxon>Alphaproteobacteria</taxon>
        <taxon>Geminicoccales</taxon>
        <taxon>Geminicoccaceae</taxon>
        <taxon>Marinimicrococcus</taxon>
    </lineage>
</organism>
<dbReference type="InterPro" id="IPR014756">
    <property type="entry name" value="Ig_E-set"/>
</dbReference>
<dbReference type="InterPro" id="IPR013783">
    <property type="entry name" value="Ig-like_fold"/>
</dbReference>
<evidence type="ECO:0000313" key="20">
    <source>
        <dbReference type="EMBL" id="MDF1585094.1"/>
    </source>
</evidence>
<dbReference type="InterPro" id="IPR044901">
    <property type="entry name" value="Trehalose_TreZ_E-set_sf"/>
</dbReference>
<dbReference type="CDD" id="cd11325">
    <property type="entry name" value="AmyAc_GTHase"/>
    <property type="match status" value="1"/>
</dbReference>
<dbReference type="GO" id="GO:0005992">
    <property type="term" value="P:trehalose biosynthetic process"/>
    <property type="evidence" value="ECO:0007669"/>
    <property type="project" value="UniProtKB-UniRule"/>
</dbReference>
<comment type="subcellular location">
    <subcellularLocation>
        <location evidence="1 15">Cytoplasm</location>
    </subcellularLocation>
</comment>
<feature type="site" description="Transition state stabilizer" evidence="17">
    <location>
        <position position="400"/>
    </location>
</feature>
<dbReference type="GO" id="GO:0005737">
    <property type="term" value="C:cytoplasm"/>
    <property type="evidence" value="ECO:0007669"/>
    <property type="project" value="UniProtKB-SubCell"/>
</dbReference>
<dbReference type="InterPro" id="IPR012768">
    <property type="entry name" value="Trehalose_TreZ"/>
</dbReference>
<dbReference type="InterPro" id="IPR017853">
    <property type="entry name" value="GH"/>
</dbReference>
<dbReference type="NCBIfam" id="TIGR02402">
    <property type="entry name" value="trehalose_TreZ"/>
    <property type="match status" value="1"/>
</dbReference>
<keyword evidence="6" id="KW-0963">Cytoplasm</keyword>
<dbReference type="Proteomes" id="UP001301140">
    <property type="component" value="Unassembled WGS sequence"/>
</dbReference>
<name>A0AAP3UZU0_9PROT</name>
<evidence type="ECO:0000256" key="13">
    <source>
        <dbReference type="NCBIfam" id="TIGR02402"/>
    </source>
</evidence>
<evidence type="ECO:0000256" key="3">
    <source>
        <dbReference type="ARBA" id="ARBA00008061"/>
    </source>
</evidence>
<evidence type="ECO:0000256" key="2">
    <source>
        <dbReference type="ARBA" id="ARBA00005199"/>
    </source>
</evidence>
<dbReference type="InterPro" id="IPR006047">
    <property type="entry name" value="GH13_cat_dom"/>
</dbReference>
<gene>
    <name evidence="20" type="primary">treZ</name>
    <name evidence="20" type="ORF">PZ740_01690</name>
</gene>
<keyword evidence="8" id="KW-0119">Carbohydrate metabolism</keyword>
<dbReference type="GO" id="GO:0033942">
    <property type="term" value="F:4-alpha-D-(1-&gt;4)-alpha-D-glucanotrehalose trehalohydrolase activity"/>
    <property type="evidence" value="ECO:0007669"/>
    <property type="project" value="UniProtKB-EC"/>
</dbReference>
<dbReference type="AlphaFoldDB" id="A0AAP3UZU0"/>
<dbReference type="PIRSF" id="PIRSF006337">
    <property type="entry name" value="Trehalose_TreZ"/>
    <property type="match status" value="1"/>
</dbReference>
<comment type="pathway">
    <text evidence="2 14">Glycan biosynthesis; trehalose biosynthesis.</text>
</comment>
<dbReference type="SMART" id="SM00642">
    <property type="entry name" value="Aamy"/>
    <property type="match status" value="1"/>
</dbReference>
<evidence type="ECO:0000256" key="10">
    <source>
        <dbReference type="ARBA" id="ARBA00032057"/>
    </source>
</evidence>
<keyword evidence="21" id="KW-1185">Reference proteome</keyword>
<dbReference type="PANTHER" id="PTHR43651">
    <property type="entry name" value="1,4-ALPHA-GLUCAN-BRANCHING ENZYME"/>
    <property type="match status" value="1"/>
</dbReference>
<feature type="binding site" evidence="16">
    <location>
        <begin position="329"/>
        <end position="333"/>
    </location>
    <ligand>
        <name>substrate</name>
    </ligand>
</feature>
<evidence type="ECO:0000256" key="16">
    <source>
        <dbReference type="PIRSR" id="PIRSR006337-2"/>
    </source>
</evidence>
<comment type="caution">
    <text evidence="20">The sequence shown here is derived from an EMBL/GenBank/DDBJ whole genome shotgun (WGS) entry which is preliminary data.</text>
</comment>
<evidence type="ECO:0000259" key="19">
    <source>
        <dbReference type="SMART" id="SM00642"/>
    </source>
</evidence>
<evidence type="ECO:0000256" key="14">
    <source>
        <dbReference type="PIRNR" id="PIRNR006337"/>
    </source>
</evidence>
<evidence type="ECO:0000256" key="5">
    <source>
        <dbReference type="ARBA" id="ARBA00015938"/>
    </source>
</evidence>
<evidence type="ECO:0000256" key="6">
    <source>
        <dbReference type="ARBA" id="ARBA00022490"/>
    </source>
</evidence>
<comment type="catalytic activity">
    <reaction evidence="12 14">
        <text>hydrolysis of (1-&gt;4)-alpha-D-glucosidic linkage in 4-alpha-D-[(1-&gt;4)-alpha-D-glucanosyl]n trehalose to yield trehalose and (1-&gt;4)-alpha-D-glucan.</text>
        <dbReference type="EC" id="3.2.1.141"/>
    </reaction>
</comment>
<feature type="binding site" evidence="16">
    <location>
        <begin position="399"/>
        <end position="404"/>
    </location>
    <ligand>
        <name>substrate</name>
    </ligand>
</feature>
<accession>A0AAP3UZU0</accession>
<evidence type="ECO:0000256" key="9">
    <source>
        <dbReference type="ARBA" id="ARBA00023295"/>
    </source>
</evidence>
<dbReference type="Gene3D" id="3.20.20.80">
    <property type="entry name" value="Glycosidases"/>
    <property type="match status" value="1"/>
</dbReference>
<evidence type="ECO:0000313" key="21">
    <source>
        <dbReference type="Proteomes" id="UP001301140"/>
    </source>
</evidence>
<dbReference type="InterPro" id="IPR022567">
    <property type="entry name" value="DUF3459"/>
</dbReference>
<dbReference type="PANTHER" id="PTHR43651:SF11">
    <property type="entry name" value="MALTO-OLIGOSYLTREHALOSE TREHALOHYDROLASE"/>
    <property type="match status" value="1"/>
</dbReference>
<evidence type="ECO:0000256" key="7">
    <source>
        <dbReference type="ARBA" id="ARBA00022801"/>
    </source>
</evidence>